<evidence type="ECO:0000256" key="3">
    <source>
        <dbReference type="ARBA" id="ARBA00022692"/>
    </source>
</evidence>
<evidence type="ECO:0000256" key="6">
    <source>
        <dbReference type="SAM" id="MobiDB-lite"/>
    </source>
</evidence>
<dbReference type="Proteomes" id="UP000738349">
    <property type="component" value="Unassembled WGS sequence"/>
</dbReference>
<keyword evidence="3 7" id="KW-0812">Transmembrane</keyword>
<reference evidence="8" key="1">
    <citation type="journal article" date="2021" name="Nat. Commun.">
        <title>Genetic determinants of endophytism in the Arabidopsis root mycobiome.</title>
        <authorList>
            <person name="Mesny F."/>
            <person name="Miyauchi S."/>
            <person name="Thiergart T."/>
            <person name="Pickel B."/>
            <person name="Atanasova L."/>
            <person name="Karlsson M."/>
            <person name="Huettel B."/>
            <person name="Barry K.W."/>
            <person name="Haridas S."/>
            <person name="Chen C."/>
            <person name="Bauer D."/>
            <person name="Andreopoulos W."/>
            <person name="Pangilinan J."/>
            <person name="LaButti K."/>
            <person name="Riley R."/>
            <person name="Lipzen A."/>
            <person name="Clum A."/>
            <person name="Drula E."/>
            <person name="Henrissat B."/>
            <person name="Kohler A."/>
            <person name="Grigoriev I.V."/>
            <person name="Martin F.M."/>
            <person name="Hacquard S."/>
        </authorList>
    </citation>
    <scope>NUCLEOTIDE SEQUENCE</scope>
    <source>
        <strain evidence="8">MPI-CAGE-AT-0147</strain>
    </source>
</reference>
<keyword evidence="5 7" id="KW-0472">Membrane</keyword>
<evidence type="ECO:0000256" key="4">
    <source>
        <dbReference type="ARBA" id="ARBA00022989"/>
    </source>
</evidence>
<evidence type="ECO:0000256" key="5">
    <source>
        <dbReference type="ARBA" id="ARBA00023136"/>
    </source>
</evidence>
<dbReference type="AlphaFoldDB" id="A0A9P9EVH4"/>
<feature type="transmembrane region" description="Helical" evidence="7">
    <location>
        <begin position="162"/>
        <end position="184"/>
    </location>
</feature>
<feature type="transmembrane region" description="Helical" evidence="7">
    <location>
        <begin position="68"/>
        <end position="90"/>
    </location>
</feature>
<evidence type="ECO:0000256" key="7">
    <source>
        <dbReference type="SAM" id="Phobius"/>
    </source>
</evidence>
<sequence>MWGDPKKTKVMHFSKSKLKTMPAVRHGDAEKHPEVGAISYFAMASGLAWSVIPTHLRRSDAVAYQIFFAKYIFWVVAFPVIIIALGLVSGVNWATIFFNIFLVWIWIISYLCSAYTATRYNRSSADRDHTMLAGWVNFFWFLYLIAFAVSDGGNVIGVTQSLIFFGILDLLLVAGTAFAFLFLARKWDYSRMNLHFTQYGRVSSHGNDLHPETRHIGPTGTTPATTASATHSRVVNPV</sequence>
<dbReference type="SUPFAM" id="SSF81321">
    <property type="entry name" value="Family A G protein-coupled receptor-like"/>
    <property type="match status" value="1"/>
</dbReference>
<dbReference type="PANTHER" id="PTHR28286">
    <property type="match status" value="1"/>
</dbReference>
<dbReference type="EMBL" id="JAGMUV010000008">
    <property type="protein sequence ID" value="KAH7146050.1"/>
    <property type="molecule type" value="Genomic_DNA"/>
</dbReference>
<comment type="caution">
    <text evidence="8">The sequence shown here is derived from an EMBL/GenBank/DDBJ whole genome shotgun (WGS) entry which is preliminary data.</text>
</comment>
<comment type="subcellular location">
    <subcellularLocation>
        <location evidence="1">Membrane</location>
        <topology evidence="1">Multi-pass membrane protein</topology>
    </subcellularLocation>
</comment>
<comment type="similarity">
    <text evidence="2">Belongs to the archaeal/bacterial/fungal opsin family.</text>
</comment>
<evidence type="ECO:0000256" key="2">
    <source>
        <dbReference type="ARBA" id="ARBA00008130"/>
    </source>
</evidence>
<feature type="compositionally biased region" description="Low complexity" evidence="6">
    <location>
        <begin position="217"/>
        <end position="230"/>
    </location>
</feature>
<dbReference type="GO" id="GO:0005886">
    <property type="term" value="C:plasma membrane"/>
    <property type="evidence" value="ECO:0007669"/>
    <property type="project" value="TreeGrafter"/>
</dbReference>
<feature type="transmembrane region" description="Helical" evidence="7">
    <location>
        <begin position="130"/>
        <end position="150"/>
    </location>
</feature>
<dbReference type="SMART" id="SM01021">
    <property type="entry name" value="Bac_rhodopsin"/>
    <property type="match status" value="1"/>
</dbReference>
<dbReference type="PANTHER" id="PTHR28286:SF1">
    <property type="entry name" value="30 KDA HEAT SHOCK PROTEIN-RELATED"/>
    <property type="match status" value="1"/>
</dbReference>
<organism evidence="8 9">
    <name type="scientific">Dactylonectria macrodidyma</name>
    <dbReference type="NCBI Taxonomy" id="307937"/>
    <lineage>
        <taxon>Eukaryota</taxon>
        <taxon>Fungi</taxon>
        <taxon>Dikarya</taxon>
        <taxon>Ascomycota</taxon>
        <taxon>Pezizomycotina</taxon>
        <taxon>Sordariomycetes</taxon>
        <taxon>Hypocreomycetidae</taxon>
        <taxon>Hypocreales</taxon>
        <taxon>Nectriaceae</taxon>
        <taxon>Dactylonectria</taxon>
    </lineage>
</organism>
<dbReference type="Gene3D" id="1.20.1070.10">
    <property type="entry name" value="Rhodopsin 7-helix transmembrane proteins"/>
    <property type="match status" value="2"/>
</dbReference>
<keyword evidence="4 7" id="KW-1133">Transmembrane helix</keyword>
<evidence type="ECO:0000313" key="8">
    <source>
        <dbReference type="EMBL" id="KAH7146050.1"/>
    </source>
</evidence>
<evidence type="ECO:0000313" key="9">
    <source>
        <dbReference type="Proteomes" id="UP000738349"/>
    </source>
</evidence>
<evidence type="ECO:0000256" key="1">
    <source>
        <dbReference type="ARBA" id="ARBA00004141"/>
    </source>
</evidence>
<feature type="transmembrane region" description="Helical" evidence="7">
    <location>
        <begin position="96"/>
        <end position="118"/>
    </location>
</feature>
<dbReference type="OrthoDB" id="536545at2759"/>
<proteinExistence type="inferred from homology"/>
<feature type="region of interest" description="Disordered" evidence="6">
    <location>
        <begin position="210"/>
        <end position="238"/>
    </location>
</feature>
<dbReference type="InterPro" id="IPR001425">
    <property type="entry name" value="Arc/bac/fun_rhodopsins"/>
</dbReference>
<accession>A0A9P9EVH4</accession>
<protein>
    <submittedName>
        <fullName evidence="8">Uncharacterized protein</fullName>
    </submittedName>
</protein>
<gene>
    <name evidence="8" type="ORF">EDB81DRAFT_933757</name>
</gene>
<name>A0A9P9EVH4_9HYPO</name>
<dbReference type="GO" id="GO:0005783">
    <property type="term" value="C:endoplasmic reticulum"/>
    <property type="evidence" value="ECO:0007669"/>
    <property type="project" value="TreeGrafter"/>
</dbReference>
<keyword evidence="9" id="KW-1185">Reference proteome</keyword>